<evidence type="ECO:0000313" key="8">
    <source>
        <dbReference type="Proteomes" id="UP000283880"/>
    </source>
</evidence>
<dbReference type="GO" id="GO:0005886">
    <property type="term" value="C:plasma membrane"/>
    <property type="evidence" value="ECO:0007669"/>
    <property type="project" value="UniProtKB-SubCell"/>
</dbReference>
<keyword evidence="5 6" id="KW-0472">Membrane</keyword>
<proteinExistence type="predicted"/>
<gene>
    <name evidence="7" type="ORF">DWV29_23075</name>
</gene>
<comment type="subcellular location">
    <subcellularLocation>
        <location evidence="1">Cell membrane</location>
        <topology evidence="1">Multi-pass membrane protein</topology>
    </subcellularLocation>
</comment>
<dbReference type="Pfam" id="PF03606">
    <property type="entry name" value="DcuC"/>
    <property type="match status" value="1"/>
</dbReference>
<feature type="transmembrane region" description="Helical" evidence="6">
    <location>
        <begin position="348"/>
        <end position="368"/>
    </location>
</feature>
<dbReference type="Proteomes" id="UP000283880">
    <property type="component" value="Unassembled WGS sequence"/>
</dbReference>
<keyword evidence="2" id="KW-1003">Cell membrane</keyword>
<dbReference type="PANTHER" id="PTHR43652">
    <property type="entry name" value="BASIC AMINO ACID ANTIPORTER YFCC-RELATED"/>
    <property type="match status" value="1"/>
</dbReference>
<evidence type="ECO:0000256" key="3">
    <source>
        <dbReference type="ARBA" id="ARBA00022692"/>
    </source>
</evidence>
<feature type="transmembrane region" description="Helical" evidence="6">
    <location>
        <begin position="114"/>
        <end position="131"/>
    </location>
</feature>
<dbReference type="InterPro" id="IPR051679">
    <property type="entry name" value="DASS-Related_Transporters"/>
</dbReference>
<feature type="transmembrane region" description="Helical" evidence="6">
    <location>
        <begin position="198"/>
        <end position="217"/>
    </location>
</feature>
<feature type="transmembrane region" description="Helical" evidence="6">
    <location>
        <begin position="307"/>
        <end position="328"/>
    </location>
</feature>
<feature type="transmembrane region" description="Helical" evidence="6">
    <location>
        <begin position="12"/>
        <end position="33"/>
    </location>
</feature>
<dbReference type="AlphaFoldDB" id="A0A413F9G3"/>
<evidence type="ECO:0000256" key="6">
    <source>
        <dbReference type="SAM" id="Phobius"/>
    </source>
</evidence>
<dbReference type="PROSITE" id="PS51257">
    <property type="entry name" value="PROKAR_LIPOPROTEIN"/>
    <property type="match status" value="1"/>
</dbReference>
<sequence>MEPTKKVKKLNVPHIFIIILFIILFACLATYIATPGVYDMNEAGQAIAGSYHVVEREPVSPWAALLMIKKGIESAASVISLMLVAGGSIAVLLDTGAFNDVLNFGVYRLQDKSTKVLVPAIVVMMSALGAFAGNDSMIAFVTVGLVICSRLCLDRITAMGMFYLGYLIGQGASFTSNMLIQFQVMAGVEPLSGMGARLIVWTVFTIVNAAYCTRYAIRISKDPSKSYMGEVLSPEPGMEDIKAVALPVKGIIAVVVMFAVYILYAVCAPKLGWGQEYLYVFMILSSVFASILYRVSPNRISKTFFKGAQSMGGICVVMGLARVVGMVLNQGHIMHTISNTASNLIGSNGLALAAIGIFIFTLVLNLFIPSGLSKAAIMMPLLTPIGDVCGLSRQMVVFAYSMGDSLTNTMTPMSGPMVGALELADVDYTAWLKYAVPLMGILAVIAIIFITVLATMGWA</sequence>
<keyword evidence="3 6" id="KW-0812">Transmembrane</keyword>
<comment type="caution">
    <text evidence="7">The sequence shown here is derived from an EMBL/GenBank/DDBJ whole genome shotgun (WGS) entry which is preliminary data.</text>
</comment>
<organism evidence="7 8">
    <name type="scientific">Enterocloster asparagiformis</name>
    <dbReference type="NCBI Taxonomy" id="333367"/>
    <lineage>
        <taxon>Bacteria</taxon>
        <taxon>Bacillati</taxon>
        <taxon>Bacillota</taxon>
        <taxon>Clostridia</taxon>
        <taxon>Lachnospirales</taxon>
        <taxon>Lachnospiraceae</taxon>
        <taxon>Enterocloster</taxon>
    </lineage>
</organism>
<evidence type="ECO:0000256" key="4">
    <source>
        <dbReference type="ARBA" id="ARBA00022989"/>
    </source>
</evidence>
<feature type="transmembrane region" description="Helical" evidence="6">
    <location>
        <begin position="434"/>
        <end position="458"/>
    </location>
</feature>
<dbReference type="PANTHER" id="PTHR43652:SF2">
    <property type="entry name" value="BASIC AMINO ACID ANTIPORTER YFCC-RELATED"/>
    <property type="match status" value="1"/>
</dbReference>
<feature type="transmembrane region" description="Helical" evidence="6">
    <location>
        <begin position="75"/>
        <end position="93"/>
    </location>
</feature>
<feature type="transmembrane region" description="Helical" evidence="6">
    <location>
        <begin position="137"/>
        <end position="153"/>
    </location>
</feature>
<feature type="transmembrane region" description="Helical" evidence="6">
    <location>
        <begin position="277"/>
        <end position="295"/>
    </location>
</feature>
<evidence type="ECO:0000256" key="5">
    <source>
        <dbReference type="ARBA" id="ARBA00023136"/>
    </source>
</evidence>
<reference evidence="7 8" key="1">
    <citation type="submission" date="2018-08" db="EMBL/GenBank/DDBJ databases">
        <title>A genome reference for cultivated species of the human gut microbiota.</title>
        <authorList>
            <person name="Zou Y."/>
            <person name="Xue W."/>
            <person name="Luo G."/>
        </authorList>
    </citation>
    <scope>NUCLEOTIDE SEQUENCE [LARGE SCALE GENOMIC DNA]</scope>
    <source>
        <strain evidence="7 8">AF04-15</strain>
    </source>
</reference>
<feature type="transmembrane region" description="Helical" evidence="6">
    <location>
        <begin position="243"/>
        <end position="265"/>
    </location>
</feature>
<dbReference type="OrthoDB" id="255482at2"/>
<protein>
    <submittedName>
        <fullName evidence="7">YfcC family protein</fullName>
    </submittedName>
</protein>
<evidence type="ECO:0000256" key="2">
    <source>
        <dbReference type="ARBA" id="ARBA00022475"/>
    </source>
</evidence>
<feature type="transmembrane region" description="Helical" evidence="6">
    <location>
        <begin position="165"/>
        <end position="186"/>
    </location>
</feature>
<dbReference type="RefSeq" id="WP_007719540.1">
    <property type="nucleotide sequence ID" value="NZ_BAABXR010000001.1"/>
</dbReference>
<dbReference type="InterPro" id="IPR018385">
    <property type="entry name" value="C4_dicarb_anaerob_car-like"/>
</dbReference>
<evidence type="ECO:0000256" key="1">
    <source>
        <dbReference type="ARBA" id="ARBA00004651"/>
    </source>
</evidence>
<dbReference type="EMBL" id="QSBM01000021">
    <property type="protein sequence ID" value="RGX24649.1"/>
    <property type="molecule type" value="Genomic_DNA"/>
</dbReference>
<keyword evidence="4 6" id="KW-1133">Transmembrane helix</keyword>
<accession>A0A413F9G3</accession>
<name>A0A413F9G3_9FIRM</name>
<evidence type="ECO:0000313" key="7">
    <source>
        <dbReference type="EMBL" id="RGX24649.1"/>
    </source>
</evidence>